<dbReference type="InterPro" id="IPR016181">
    <property type="entry name" value="Acyl_CoA_acyltransferase"/>
</dbReference>
<name>A0A4V3CSP7_9BURK</name>
<dbReference type="Gene3D" id="3.40.630.30">
    <property type="match status" value="1"/>
</dbReference>
<evidence type="ECO:0000313" key="3">
    <source>
        <dbReference type="Proteomes" id="UP000295361"/>
    </source>
</evidence>
<dbReference type="InParanoid" id="A0A4V3CSP7"/>
<dbReference type="SUPFAM" id="SSF55729">
    <property type="entry name" value="Acyl-CoA N-acyltransferases (Nat)"/>
    <property type="match status" value="1"/>
</dbReference>
<accession>A0A4V3CSP7</accession>
<dbReference type="CDD" id="cd04301">
    <property type="entry name" value="NAT_SF"/>
    <property type="match status" value="1"/>
</dbReference>
<dbReference type="AlphaFoldDB" id="A0A4V3CSP7"/>
<feature type="domain" description="N-acetyltransferase" evidence="1">
    <location>
        <begin position="1"/>
        <end position="133"/>
    </location>
</feature>
<organism evidence="2 3">
    <name type="scientific">Roseateles toxinivorans</name>
    <dbReference type="NCBI Taxonomy" id="270368"/>
    <lineage>
        <taxon>Bacteria</taxon>
        <taxon>Pseudomonadati</taxon>
        <taxon>Pseudomonadota</taxon>
        <taxon>Betaproteobacteria</taxon>
        <taxon>Burkholderiales</taxon>
        <taxon>Sphaerotilaceae</taxon>
        <taxon>Roseateles</taxon>
    </lineage>
</organism>
<reference evidence="2 3" key="1">
    <citation type="submission" date="2019-03" db="EMBL/GenBank/DDBJ databases">
        <title>Genomic Encyclopedia of Type Strains, Phase IV (KMG-IV): sequencing the most valuable type-strain genomes for metagenomic binning, comparative biology and taxonomic classification.</title>
        <authorList>
            <person name="Goeker M."/>
        </authorList>
    </citation>
    <scope>NUCLEOTIDE SEQUENCE [LARGE SCALE GENOMIC DNA]</scope>
    <source>
        <strain evidence="2 3">DSM 16998</strain>
    </source>
</reference>
<dbReference type="InterPro" id="IPR000182">
    <property type="entry name" value="GNAT_dom"/>
</dbReference>
<dbReference type="GO" id="GO:0016747">
    <property type="term" value="F:acyltransferase activity, transferring groups other than amino-acyl groups"/>
    <property type="evidence" value="ECO:0007669"/>
    <property type="project" value="InterPro"/>
</dbReference>
<dbReference type="InterPro" id="IPR053144">
    <property type="entry name" value="Acetyltransferase_Butenolide"/>
</dbReference>
<comment type="caution">
    <text evidence="2">The sequence shown here is derived from an EMBL/GenBank/DDBJ whole genome shotgun (WGS) entry which is preliminary data.</text>
</comment>
<dbReference type="Pfam" id="PF13508">
    <property type="entry name" value="Acetyltransf_7"/>
    <property type="match status" value="1"/>
</dbReference>
<dbReference type="EMBL" id="SNXS01000012">
    <property type="protein sequence ID" value="TDP61463.1"/>
    <property type="molecule type" value="Genomic_DNA"/>
</dbReference>
<dbReference type="OrthoDB" id="510731at2"/>
<evidence type="ECO:0000259" key="1">
    <source>
        <dbReference type="PROSITE" id="PS51186"/>
    </source>
</evidence>
<sequence>MDIRPIRPDDLETVRVLLVSNGWEQRAADPTKFTELVSRSQVALVACDGAEIIGFVRALTDGISNGYLSMLVVSDSHRYRGVGTALVRACIGDADMTWMLRAGRPGLHVFYEKLGFKVSEVAMERPRRARSGP</sequence>
<dbReference type="Proteomes" id="UP000295361">
    <property type="component" value="Unassembled WGS sequence"/>
</dbReference>
<dbReference type="RefSeq" id="WP_133703553.1">
    <property type="nucleotide sequence ID" value="NZ_SNXS01000012.1"/>
</dbReference>
<evidence type="ECO:0000313" key="2">
    <source>
        <dbReference type="EMBL" id="TDP61463.1"/>
    </source>
</evidence>
<protein>
    <submittedName>
        <fullName evidence="2">Putative N-acetyltransferase YhbS</fullName>
    </submittedName>
</protein>
<keyword evidence="2" id="KW-0808">Transferase</keyword>
<keyword evidence="3" id="KW-1185">Reference proteome</keyword>
<dbReference type="PANTHER" id="PTHR43233:SF1">
    <property type="entry name" value="FAMILY N-ACETYLTRANSFERASE, PUTATIVE (AFU_ORTHOLOGUE AFUA_6G03350)-RELATED"/>
    <property type="match status" value="1"/>
</dbReference>
<gene>
    <name evidence="2" type="ORF">DES47_11212</name>
</gene>
<proteinExistence type="predicted"/>
<dbReference type="PROSITE" id="PS51186">
    <property type="entry name" value="GNAT"/>
    <property type="match status" value="1"/>
</dbReference>
<dbReference type="PANTHER" id="PTHR43233">
    <property type="entry name" value="FAMILY N-ACETYLTRANSFERASE, PUTATIVE (AFU_ORTHOLOGUE AFUA_6G03350)-RELATED"/>
    <property type="match status" value="1"/>
</dbReference>